<dbReference type="InterPro" id="IPR019358">
    <property type="entry name" value="NEMP_fam"/>
</dbReference>
<protein>
    <submittedName>
        <fullName evidence="11">Uncharacterized protein</fullName>
    </submittedName>
</protein>
<feature type="transmembrane region" description="Helical" evidence="9">
    <location>
        <begin position="277"/>
        <end position="300"/>
    </location>
</feature>
<keyword evidence="4 10" id="KW-0732">Signal</keyword>
<keyword evidence="6 9" id="KW-0472">Membrane</keyword>
<reference evidence="11" key="1">
    <citation type="submission" date="2021-01" db="EMBL/GenBank/DDBJ databases">
        <authorList>
            <person name="Eckstrom K.M.E."/>
        </authorList>
    </citation>
    <scope>NUCLEOTIDE SEQUENCE</scope>
    <source>
        <strain evidence="11">UVCC 0001</strain>
    </source>
</reference>
<evidence type="ECO:0000256" key="3">
    <source>
        <dbReference type="ARBA" id="ARBA00022692"/>
    </source>
</evidence>
<accession>A0AAD9IGV0</accession>
<evidence type="ECO:0000256" key="5">
    <source>
        <dbReference type="ARBA" id="ARBA00022989"/>
    </source>
</evidence>
<feature type="compositionally biased region" description="Low complexity" evidence="8">
    <location>
        <begin position="372"/>
        <end position="384"/>
    </location>
</feature>
<gene>
    <name evidence="11" type="ORF">QBZ16_003906</name>
</gene>
<feature type="region of interest" description="Disordered" evidence="8">
    <location>
        <begin position="357"/>
        <end position="384"/>
    </location>
</feature>
<comment type="subcellular location">
    <subcellularLocation>
        <location evidence="1">Nucleus inner membrane</location>
        <topology evidence="1">Multi-pass membrane protein</topology>
        <orientation evidence="1">Nucleoplasmic side</orientation>
    </subcellularLocation>
</comment>
<feature type="transmembrane region" description="Helical" evidence="9">
    <location>
        <begin position="239"/>
        <end position="257"/>
    </location>
</feature>
<evidence type="ECO:0000256" key="10">
    <source>
        <dbReference type="SAM" id="SignalP"/>
    </source>
</evidence>
<feature type="transmembrane region" description="Helical" evidence="9">
    <location>
        <begin position="204"/>
        <end position="227"/>
    </location>
</feature>
<evidence type="ECO:0000256" key="4">
    <source>
        <dbReference type="ARBA" id="ARBA00022729"/>
    </source>
</evidence>
<keyword evidence="5 9" id="KW-1133">Transmembrane helix</keyword>
<evidence type="ECO:0000256" key="8">
    <source>
        <dbReference type="SAM" id="MobiDB-lite"/>
    </source>
</evidence>
<evidence type="ECO:0000256" key="9">
    <source>
        <dbReference type="SAM" id="Phobius"/>
    </source>
</evidence>
<comment type="similarity">
    <text evidence="2">Belongs to the NEMP family.</text>
</comment>
<feature type="transmembrane region" description="Helical" evidence="9">
    <location>
        <begin position="148"/>
        <end position="168"/>
    </location>
</feature>
<dbReference type="AlphaFoldDB" id="A0AAD9IGV0"/>
<feature type="signal peptide" evidence="10">
    <location>
        <begin position="1"/>
        <end position="17"/>
    </location>
</feature>
<dbReference type="Proteomes" id="UP001255856">
    <property type="component" value="Unassembled WGS sequence"/>
</dbReference>
<keyword evidence="12" id="KW-1185">Reference proteome</keyword>
<dbReference type="GO" id="GO:0005637">
    <property type="term" value="C:nuclear inner membrane"/>
    <property type="evidence" value="ECO:0007669"/>
    <property type="project" value="UniProtKB-SubCell"/>
</dbReference>
<organism evidence="11 12">
    <name type="scientific">Prototheca wickerhamii</name>
    <dbReference type="NCBI Taxonomy" id="3111"/>
    <lineage>
        <taxon>Eukaryota</taxon>
        <taxon>Viridiplantae</taxon>
        <taxon>Chlorophyta</taxon>
        <taxon>core chlorophytes</taxon>
        <taxon>Trebouxiophyceae</taxon>
        <taxon>Chlorellales</taxon>
        <taxon>Chlorellaceae</taxon>
        <taxon>Prototheca</taxon>
    </lineage>
</organism>
<evidence type="ECO:0000256" key="2">
    <source>
        <dbReference type="ARBA" id="ARBA00005748"/>
    </source>
</evidence>
<feature type="transmembrane region" description="Helical" evidence="9">
    <location>
        <begin position="180"/>
        <end position="198"/>
    </location>
</feature>
<keyword evidence="7" id="KW-0539">Nucleus</keyword>
<name>A0AAD9IGV0_PROWI</name>
<proteinExistence type="inferred from homology"/>
<feature type="chain" id="PRO_5042254019" evidence="10">
    <location>
        <begin position="18"/>
        <end position="384"/>
    </location>
</feature>
<evidence type="ECO:0000313" key="12">
    <source>
        <dbReference type="Proteomes" id="UP001255856"/>
    </source>
</evidence>
<sequence length="384" mass="40709">MSLLALVWLLVLVPCYAQPLDAFLKTEDGSDVPYAAVPGFSRWSAPRHLFTSSVIIVECSGRKDFGVFIERTEEGLRAAVEARDRAWCGWAHALGNNRAQCFVPVSPFGDTLVAVRERSRPAIAGLLGAGRADELAPCTATRRDRLSLARLAAAGAGAALFWWAPALARSTPFRLTSGTAFFVVFSVLFFLAMVYRAFPHKKRLAALAGLLGSGFWAAVRFTCGTWLPALHQLARNPLVIAYVGLSAVTGLVVTYWFNDAANPKVDTVLRVGLQAGGLALVAAAASLPEGSAALALALALGRWGGGLARRLPASTPGPPAPWVAQGKVLNVETGHLIGVGKGTYNRLLVEGYVLDEQQGTLTPPPGKKAPGSASRSGTSSRRRR</sequence>
<keyword evidence="3 9" id="KW-0812">Transmembrane</keyword>
<dbReference type="Pfam" id="PF10225">
    <property type="entry name" value="NEMP"/>
    <property type="match status" value="1"/>
</dbReference>
<evidence type="ECO:0000256" key="1">
    <source>
        <dbReference type="ARBA" id="ARBA00004575"/>
    </source>
</evidence>
<dbReference type="PANTHER" id="PTHR13598:SF1">
    <property type="entry name" value="AT07567P-RELATED"/>
    <property type="match status" value="1"/>
</dbReference>
<evidence type="ECO:0000313" key="11">
    <source>
        <dbReference type="EMBL" id="KAK2078038.1"/>
    </source>
</evidence>
<comment type="caution">
    <text evidence="11">The sequence shown here is derived from an EMBL/GenBank/DDBJ whole genome shotgun (WGS) entry which is preliminary data.</text>
</comment>
<dbReference type="EMBL" id="JASFZW010000005">
    <property type="protein sequence ID" value="KAK2078038.1"/>
    <property type="molecule type" value="Genomic_DNA"/>
</dbReference>
<dbReference type="PANTHER" id="PTHR13598">
    <property type="entry name" value="AT07567P-RELATED"/>
    <property type="match status" value="1"/>
</dbReference>
<evidence type="ECO:0000256" key="6">
    <source>
        <dbReference type="ARBA" id="ARBA00023136"/>
    </source>
</evidence>
<evidence type="ECO:0000256" key="7">
    <source>
        <dbReference type="ARBA" id="ARBA00023242"/>
    </source>
</evidence>